<dbReference type="PANTHER" id="PTHR33993:SF14">
    <property type="entry name" value="GB|AAF24581.1"/>
    <property type="match status" value="1"/>
</dbReference>
<evidence type="ECO:0000313" key="5">
    <source>
        <dbReference type="Proteomes" id="UP000465622"/>
    </source>
</evidence>
<feature type="signal peptide" evidence="2">
    <location>
        <begin position="1"/>
        <end position="18"/>
    </location>
</feature>
<feature type="chain" id="PRO_5045314207" evidence="2">
    <location>
        <begin position="19"/>
        <end position="156"/>
    </location>
</feature>
<evidence type="ECO:0000313" key="4">
    <source>
        <dbReference type="EMBL" id="BBX36943.1"/>
    </source>
</evidence>
<evidence type="ECO:0000259" key="3">
    <source>
        <dbReference type="PROSITE" id="PS51819"/>
    </source>
</evidence>
<protein>
    <submittedName>
        <fullName evidence="4">Glyoxalase</fullName>
    </submittedName>
</protein>
<dbReference type="Gene3D" id="3.10.180.10">
    <property type="entry name" value="2,3-Dihydroxybiphenyl 1,2-Dioxygenase, domain 1"/>
    <property type="match status" value="1"/>
</dbReference>
<dbReference type="Pfam" id="PF00903">
    <property type="entry name" value="Glyoxalase"/>
    <property type="match status" value="1"/>
</dbReference>
<dbReference type="Proteomes" id="UP000465622">
    <property type="component" value="Chromosome"/>
</dbReference>
<organism evidence="4 5">
    <name type="scientific">Mycolicibacterium mageritense</name>
    <name type="common">Mycobacterium mageritense</name>
    <dbReference type="NCBI Taxonomy" id="53462"/>
    <lineage>
        <taxon>Bacteria</taxon>
        <taxon>Bacillati</taxon>
        <taxon>Actinomycetota</taxon>
        <taxon>Actinomycetes</taxon>
        <taxon>Mycobacteriales</taxon>
        <taxon>Mycobacteriaceae</taxon>
        <taxon>Mycolicibacterium</taxon>
    </lineage>
</organism>
<evidence type="ECO:0000256" key="1">
    <source>
        <dbReference type="SAM" id="MobiDB-lite"/>
    </source>
</evidence>
<keyword evidence="2" id="KW-0732">Signal</keyword>
<reference evidence="4 5" key="1">
    <citation type="journal article" date="2019" name="Emerg. Microbes Infect.">
        <title>Comprehensive subspecies identification of 175 nontuberculous mycobacteria species based on 7547 genomic profiles.</title>
        <authorList>
            <person name="Matsumoto Y."/>
            <person name="Kinjo T."/>
            <person name="Motooka D."/>
            <person name="Nabeya D."/>
            <person name="Jung N."/>
            <person name="Uechi K."/>
            <person name="Horii T."/>
            <person name="Iida T."/>
            <person name="Fujita J."/>
            <person name="Nakamura S."/>
        </authorList>
    </citation>
    <scope>NUCLEOTIDE SEQUENCE [LARGE SCALE GENOMIC DNA]</scope>
    <source>
        <strain evidence="4 5">JCM 12375</strain>
    </source>
</reference>
<dbReference type="RefSeq" id="WP_308289836.1">
    <property type="nucleotide sequence ID" value="NZ_AP022567.1"/>
</dbReference>
<feature type="domain" description="VOC" evidence="3">
    <location>
        <begin position="28"/>
        <end position="148"/>
    </location>
</feature>
<accession>A0ABN5YFS0</accession>
<dbReference type="EMBL" id="AP022567">
    <property type="protein sequence ID" value="BBX36943.1"/>
    <property type="molecule type" value="Genomic_DNA"/>
</dbReference>
<dbReference type="InterPro" id="IPR052164">
    <property type="entry name" value="Anthracycline_SecMetBiosynth"/>
</dbReference>
<evidence type="ECO:0000256" key="2">
    <source>
        <dbReference type="SAM" id="SignalP"/>
    </source>
</evidence>
<dbReference type="InterPro" id="IPR004360">
    <property type="entry name" value="Glyas_Fos-R_dOase_dom"/>
</dbReference>
<dbReference type="SUPFAM" id="SSF54593">
    <property type="entry name" value="Glyoxalase/Bleomycin resistance protein/Dihydroxybiphenyl dioxygenase"/>
    <property type="match status" value="1"/>
</dbReference>
<keyword evidence="5" id="KW-1185">Reference proteome</keyword>
<dbReference type="PROSITE" id="PS51257">
    <property type="entry name" value="PROKAR_LIPOPROTEIN"/>
    <property type="match status" value="1"/>
</dbReference>
<dbReference type="CDD" id="cd06587">
    <property type="entry name" value="VOC"/>
    <property type="match status" value="1"/>
</dbReference>
<name>A0ABN5YFS0_MYCME</name>
<dbReference type="InterPro" id="IPR037523">
    <property type="entry name" value="VOC_core"/>
</dbReference>
<dbReference type="PANTHER" id="PTHR33993">
    <property type="entry name" value="GLYOXALASE-RELATED"/>
    <property type="match status" value="1"/>
</dbReference>
<gene>
    <name evidence="4" type="ORF">MMAGJ_62250</name>
</gene>
<feature type="region of interest" description="Disordered" evidence="1">
    <location>
        <begin position="76"/>
        <end position="97"/>
    </location>
</feature>
<dbReference type="PROSITE" id="PS51819">
    <property type="entry name" value="VOC"/>
    <property type="match status" value="1"/>
</dbReference>
<feature type="region of interest" description="Disordered" evidence="1">
    <location>
        <begin position="122"/>
        <end position="156"/>
    </location>
</feature>
<dbReference type="InterPro" id="IPR029068">
    <property type="entry name" value="Glyas_Bleomycin-R_OHBP_Dase"/>
</dbReference>
<proteinExistence type="predicted"/>
<sequence>MFRLLVICLAATSMAGCAAARADHSGFRAGAVRYQVSDVARAITFYTERLGFHLTRQPAPAFAAIANGDLTLWLSGPGSSGARPMPDGSPQTPGGSNRIVLEVDDLDRTVAALRQDGMQFRNAIESGPGGRQIQLNDPDGNPIELFEPAAVRPPAE</sequence>